<dbReference type="AlphaFoldDB" id="A0A0B0P985"/>
<evidence type="ECO:0000313" key="2">
    <source>
        <dbReference type="Proteomes" id="UP000032142"/>
    </source>
</evidence>
<proteinExistence type="predicted"/>
<accession>A0A0B0P985</accession>
<reference evidence="2" key="1">
    <citation type="submission" date="2014-09" db="EMBL/GenBank/DDBJ databases">
        <authorList>
            <person name="Mudge J."/>
            <person name="Ramaraj T."/>
            <person name="Lindquist I.E."/>
            <person name="Bharti A.K."/>
            <person name="Sundararajan A."/>
            <person name="Cameron C.T."/>
            <person name="Woodward J.E."/>
            <person name="May G.D."/>
            <person name="Brubaker C."/>
            <person name="Broadhvest J."/>
            <person name="Wilkins T.A."/>
        </authorList>
    </citation>
    <scope>NUCLEOTIDE SEQUENCE</scope>
    <source>
        <strain evidence="2">cv. AKA8401</strain>
    </source>
</reference>
<gene>
    <name evidence="1" type="ORF">F383_27539</name>
</gene>
<dbReference type="EMBL" id="KN418637">
    <property type="protein sequence ID" value="KHG21457.1"/>
    <property type="molecule type" value="Genomic_DNA"/>
</dbReference>
<protein>
    <submittedName>
        <fullName evidence="1">Uncharacterized protein</fullName>
    </submittedName>
</protein>
<evidence type="ECO:0000313" key="1">
    <source>
        <dbReference type="EMBL" id="KHG21457.1"/>
    </source>
</evidence>
<dbReference type="Proteomes" id="UP000032142">
    <property type="component" value="Unassembled WGS sequence"/>
</dbReference>
<name>A0A0B0P985_GOSAR</name>
<organism evidence="1 2">
    <name type="scientific">Gossypium arboreum</name>
    <name type="common">Tree cotton</name>
    <name type="synonym">Gossypium nanking</name>
    <dbReference type="NCBI Taxonomy" id="29729"/>
    <lineage>
        <taxon>Eukaryota</taxon>
        <taxon>Viridiplantae</taxon>
        <taxon>Streptophyta</taxon>
        <taxon>Embryophyta</taxon>
        <taxon>Tracheophyta</taxon>
        <taxon>Spermatophyta</taxon>
        <taxon>Magnoliopsida</taxon>
        <taxon>eudicotyledons</taxon>
        <taxon>Gunneridae</taxon>
        <taxon>Pentapetalae</taxon>
        <taxon>rosids</taxon>
        <taxon>malvids</taxon>
        <taxon>Malvales</taxon>
        <taxon>Malvaceae</taxon>
        <taxon>Malvoideae</taxon>
        <taxon>Gossypium</taxon>
    </lineage>
</organism>
<keyword evidence="2" id="KW-1185">Reference proteome</keyword>
<sequence length="20" mass="2393">MFQPIHAIVQVQLYKYRNSG</sequence>